<dbReference type="Proteomes" id="UP000887013">
    <property type="component" value="Unassembled WGS sequence"/>
</dbReference>
<accession>A0A8X6P5K5</accession>
<keyword evidence="4" id="KW-1003">Cell membrane</keyword>
<dbReference type="PANTHER" id="PTHR21522">
    <property type="entry name" value="PROTON CHANNEL OTOP"/>
    <property type="match status" value="1"/>
</dbReference>
<feature type="transmembrane region" description="Helical" evidence="11">
    <location>
        <begin position="349"/>
        <end position="370"/>
    </location>
</feature>
<feature type="transmembrane region" description="Helical" evidence="11">
    <location>
        <begin position="391"/>
        <end position="413"/>
    </location>
</feature>
<dbReference type="InterPro" id="IPR004878">
    <property type="entry name" value="Otopetrin"/>
</dbReference>
<keyword evidence="10" id="KW-0407">Ion channel</keyword>
<feature type="transmembrane region" description="Helical" evidence="11">
    <location>
        <begin position="12"/>
        <end position="31"/>
    </location>
</feature>
<evidence type="ECO:0000256" key="11">
    <source>
        <dbReference type="SAM" id="Phobius"/>
    </source>
</evidence>
<protein>
    <submittedName>
        <fullName evidence="12">Uncharacterized protein</fullName>
    </submittedName>
</protein>
<dbReference type="OrthoDB" id="6429739at2759"/>
<keyword evidence="3" id="KW-0813">Transport</keyword>
<evidence type="ECO:0000256" key="5">
    <source>
        <dbReference type="ARBA" id="ARBA00022692"/>
    </source>
</evidence>
<feature type="transmembrane region" description="Helical" evidence="11">
    <location>
        <begin position="43"/>
        <end position="64"/>
    </location>
</feature>
<evidence type="ECO:0000256" key="4">
    <source>
        <dbReference type="ARBA" id="ARBA00022475"/>
    </source>
</evidence>
<reference evidence="12" key="1">
    <citation type="submission" date="2020-08" db="EMBL/GenBank/DDBJ databases">
        <title>Multicomponent nature underlies the extraordinary mechanical properties of spider dragline silk.</title>
        <authorList>
            <person name="Kono N."/>
            <person name="Nakamura H."/>
            <person name="Mori M."/>
            <person name="Yoshida Y."/>
            <person name="Ohtoshi R."/>
            <person name="Malay A.D."/>
            <person name="Moran D.A.P."/>
            <person name="Tomita M."/>
            <person name="Numata K."/>
            <person name="Arakawa K."/>
        </authorList>
    </citation>
    <scope>NUCLEOTIDE SEQUENCE</scope>
</reference>
<proteinExistence type="inferred from homology"/>
<keyword evidence="9 11" id="KW-0472">Membrane</keyword>
<evidence type="ECO:0000256" key="1">
    <source>
        <dbReference type="ARBA" id="ARBA00004651"/>
    </source>
</evidence>
<evidence type="ECO:0000256" key="3">
    <source>
        <dbReference type="ARBA" id="ARBA00022448"/>
    </source>
</evidence>
<evidence type="ECO:0000256" key="7">
    <source>
        <dbReference type="ARBA" id="ARBA00022989"/>
    </source>
</evidence>
<sequence>TRNGDVLHSLSGIYAEILIVITSASILAEILPGSLPLFYFHDYLFLYLFSVGILIFVITLCIMFRQRFSDNSEEKENKLSSIPQKTGHLKHISDINTFFKVGTTVFGIIVLLTSLLEIISIFVSPNKCMSYVSAVQPVLRSIFILFQIYFLRNSKEILDILGCIRNLALMHLFATNIAVWIRLLLWEGMKDWEVAVHVKHNSSVVWDKNVLNFTVHALESDTNAENISMHYPNHVVHYTSNCWWRVQKSEAVDVTSVQYCIQNSTIGLIWEKIDQDLNMMHSIIFCVIFASSSCSSVIGLFQVKKMYSWKSSSDVQFIKLFQSVGLLAVFIYGSCNVIAGSLLQNKQNLLLAVEAVGMIIQGTAQYLLIIQVSKKKIDVSNANEKPGRQSVVFLIFCNAALWILECFVTWSHLRHKYMLTSGTVWLIATRCVLPFVVFYRFHSIITLIQAWIKAYRQK</sequence>
<gene>
    <name evidence="12" type="primary">AVEN_118453_1</name>
    <name evidence="12" type="ORF">NPIL_441031</name>
</gene>
<comment type="subcellular location">
    <subcellularLocation>
        <location evidence="1">Cell membrane</location>
        <topology evidence="1">Multi-pass membrane protein</topology>
    </subcellularLocation>
</comment>
<evidence type="ECO:0000256" key="2">
    <source>
        <dbReference type="ARBA" id="ARBA00006513"/>
    </source>
</evidence>
<dbReference type="PANTHER" id="PTHR21522:SF32">
    <property type="entry name" value="OTOPETRIN-2"/>
    <property type="match status" value="1"/>
</dbReference>
<comment type="caution">
    <text evidence="12">The sequence shown here is derived from an EMBL/GenBank/DDBJ whole genome shotgun (WGS) entry which is preliminary data.</text>
</comment>
<comment type="similarity">
    <text evidence="2">Belongs to the otopetrin family.</text>
</comment>
<feature type="non-terminal residue" evidence="12">
    <location>
        <position position="458"/>
    </location>
</feature>
<evidence type="ECO:0000256" key="10">
    <source>
        <dbReference type="ARBA" id="ARBA00023303"/>
    </source>
</evidence>
<dbReference type="Pfam" id="PF03189">
    <property type="entry name" value="Otopetrin"/>
    <property type="match status" value="2"/>
</dbReference>
<feature type="transmembrane region" description="Helical" evidence="11">
    <location>
        <begin position="425"/>
        <end position="452"/>
    </location>
</feature>
<keyword evidence="5 11" id="KW-0812">Transmembrane</keyword>
<feature type="transmembrane region" description="Helical" evidence="11">
    <location>
        <begin position="324"/>
        <end position="343"/>
    </location>
</feature>
<evidence type="ECO:0000256" key="9">
    <source>
        <dbReference type="ARBA" id="ARBA00023136"/>
    </source>
</evidence>
<keyword evidence="8" id="KW-0406">Ion transport</keyword>
<name>A0A8X6P5K5_NEPPI</name>
<feature type="transmembrane region" description="Helical" evidence="11">
    <location>
        <begin position="282"/>
        <end position="303"/>
    </location>
</feature>
<feature type="transmembrane region" description="Helical" evidence="11">
    <location>
        <begin position="98"/>
        <end position="123"/>
    </location>
</feature>
<dbReference type="AlphaFoldDB" id="A0A8X6P5K5"/>
<feature type="transmembrane region" description="Helical" evidence="11">
    <location>
        <begin position="129"/>
        <end position="151"/>
    </location>
</feature>
<keyword evidence="7 11" id="KW-1133">Transmembrane helix</keyword>
<evidence type="ECO:0000256" key="8">
    <source>
        <dbReference type="ARBA" id="ARBA00023065"/>
    </source>
</evidence>
<organism evidence="12 13">
    <name type="scientific">Nephila pilipes</name>
    <name type="common">Giant wood spider</name>
    <name type="synonym">Nephila maculata</name>
    <dbReference type="NCBI Taxonomy" id="299642"/>
    <lineage>
        <taxon>Eukaryota</taxon>
        <taxon>Metazoa</taxon>
        <taxon>Ecdysozoa</taxon>
        <taxon>Arthropoda</taxon>
        <taxon>Chelicerata</taxon>
        <taxon>Arachnida</taxon>
        <taxon>Araneae</taxon>
        <taxon>Araneomorphae</taxon>
        <taxon>Entelegynae</taxon>
        <taxon>Araneoidea</taxon>
        <taxon>Nephilidae</taxon>
        <taxon>Nephila</taxon>
    </lineage>
</organism>
<dbReference type="EMBL" id="BMAW01016158">
    <property type="protein sequence ID" value="GFT47598.1"/>
    <property type="molecule type" value="Genomic_DNA"/>
</dbReference>
<dbReference type="GO" id="GO:0005886">
    <property type="term" value="C:plasma membrane"/>
    <property type="evidence" value="ECO:0007669"/>
    <property type="project" value="UniProtKB-SubCell"/>
</dbReference>
<feature type="transmembrane region" description="Helical" evidence="11">
    <location>
        <begin position="163"/>
        <end position="185"/>
    </location>
</feature>
<evidence type="ECO:0000313" key="13">
    <source>
        <dbReference type="Proteomes" id="UP000887013"/>
    </source>
</evidence>
<keyword evidence="13" id="KW-1185">Reference proteome</keyword>
<evidence type="ECO:0000256" key="6">
    <source>
        <dbReference type="ARBA" id="ARBA00022781"/>
    </source>
</evidence>
<dbReference type="GO" id="GO:0015252">
    <property type="term" value="F:proton channel activity"/>
    <property type="evidence" value="ECO:0007669"/>
    <property type="project" value="InterPro"/>
</dbReference>
<evidence type="ECO:0000313" key="12">
    <source>
        <dbReference type="EMBL" id="GFT47598.1"/>
    </source>
</evidence>
<keyword evidence="6" id="KW-0375">Hydrogen ion transport</keyword>